<evidence type="ECO:0000256" key="2">
    <source>
        <dbReference type="ARBA" id="ARBA00007794"/>
    </source>
</evidence>
<evidence type="ECO:0000259" key="15">
    <source>
        <dbReference type="Pfam" id="PF00511"/>
    </source>
</evidence>
<dbReference type="Pfam" id="PF00508">
    <property type="entry name" value="PPV_E2_N"/>
    <property type="match status" value="1"/>
</dbReference>
<dbReference type="InterPro" id="IPR042504">
    <property type="entry name" value="Regulatory_protein_E2_N_2"/>
</dbReference>
<feature type="compositionally biased region" description="Polar residues" evidence="13">
    <location>
        <begin position="221"/>
        <end position="230"/>
    </location>
</feature>
<dbReference type="HAMAP" id="MF_04001">
    <property type="entry name" value="PPV_E2"/>
    <property type="match status" value="1"/>
</dbReference>
<evidence type="ECO:0000259" key="14">
    <source>
        <dbReference type="Pfam" id="PF00508"/>
    </source>
</evidence>
<keyword evidence="3 12" id="KW-0678">Repressor</keyword>
<dbReference type="GO" id="GO:0039693">
    <property type="term" value="P:viral DNA genome replication"/>
    <property type="evidence" value="ECO:0007669"/>
    <property type="project" value="UniProtKB-UniRule"/>
</dbReference>
<keyword evidence="8 12" id="KW-0805">Transcription regulation</keyword>
<keyword evidence="11 12" id="KW-0804">Transcription</keyword>
<organism evidence="16">
    <name type="scientific">Human papillomavirus 66</name>
    <dbReference type="NCBI Taxonomy" id="37119"/>
    <lineage>
        <taxon>Viruses</taxon>
        <taxon>Monodnaviria</taxon>
        <taxon>Shotokuvirae</taxon>
        <taxon>Cossaviricota</taxon>
        <taxon>Papovaviricetes</taxon>
        <taxon>Zurhausenvirales</taxon>
        <taxon>Papillomaviridae</taxon>
        <taxon>Firstpapillomavirinae</taxon>
        <taxon>Alphapapillomavirus</taxon>
        <taxon>Alphapapillomavirus 6</taxon>
    </lineage>
</organism>
<dbReference type="Gene3D" id="3.30.70.330">
    <property type="match status" value="1"/>
</dbReference>
<dbReference type="GO" id="GO:0006260">
    <property type="term" value="P:DNA replication"/>
    <property type="evidence" value="ECO:0007669"/>
    <property type="project" value="UniProtKB-KW"/>
</dbReference>
<dbReference type="GO" id="GO:0003677">
    <property type="term" value="F:DNA binding"/>
    <property type="evidence" value="ECO:0007669"/>
    <property type="project" value="UniProtKB-UniRule"/>
</dbReference>
<keyword evidence="4 12" id="KW-0244">Early protein</keyword>
<feature type="cross-link" description="Glycyl lysine isopeptide (Lys-Gly) (interchain with G-Cter in SUMO)" evidence="12">
    <location>
        <position position="296"/>
    </location>
</feature>
<evidence type="ECO:0000256" key="1">
    <source>
        <dbReference type="ARBA" id="ARBA00004147"/>
    </source>
</evidence>
<feature type="domain" description="Papillomavirus E2 N-terminal" evidence="14">
    <location>
        <begin position="1"/>
        <end position="196"/>
    </location>
</feature>
<dbReference type="InterPro" id="IPR033668">
    <property type="entry name" value="Reg_prot_E2"/>
</dbReference>
<dbReference type="InterPro" id="IPR012677">
    <property type="entry name" value="Nucleotide-bd_a/b_plait_sf"/>
</dbReference>
<feature type="region of interest" description="DNA-binding domain" evidence="12">
    <location>
        <begin position="289"/>
        <end position="369"/>
    </location>
</feature>
<dbReference type="GO" id="GO:0003700">
    <property type="term" value="F:DNA-binding transcription factor activity"/>
    <property type="evidence" value="ECO:0007669"/>
    <property type="project" value="UniProtKB-UniRule"/>
</dbReference>
<organismHost>
    <name type="scientific">Homo sapiens</name>
    <name type="common">Human</name>
    <dbReference type="NCBI Taxonomy" id="9606"/>
</organismHost>
<keyword evidence="5 12" id="KW-0597">Phosphoprotein</keyword>
<evidence type="ECO:0000256" key="12">
    <source>
        <dbReference type="HAMAP-Rule" id="MF_04001"/>
    </source>
</evidence>
<keyword evidence="9 12" id="KW-0238">DNA-binding</keyword>
<dbReference type="GO" id="GO:0000166">
    <property type="term" value="F:nucleotide binding"/>
    <property type="evidence" value="ECO:0007669"/>
    <property type="project" value="UniProtKB-UniRule"/>
</dbReference>
<comment type="subcellular location">
    <subcellularLocation>
        <location evidence="1 12">Host nucleus</location>
    </subcellularLocation>
</comment>
<evidence type="ECO:0000256" key="4">
    <source>
        <dbReference type="ARBA" id="ARBA00022518"/>
    </source>
</evidence>
<dbReference type="Pfam" id="PF00511">
    <property type="entry name" value="PPV_E2_C"/>
    <property type="match status" value="1"/>
</dbReference>
<evidence type="ECO:0000256" key="10">
    <source>
        <dbReference type="ARBA" id="ARBA00023159"/>
    </source>
</evidence>
<evidence type="ECO:0000256" key="11">
    <source>
        <dbReference type="ARBA" id="ARBA00023163"/>
    </source>
</evidence>
<accession>A0A5S9M0F1</accession>
<dbReference type="GO" id="GO:0042025">
    <property type="term" value="C:host cell nucleus"/>
    <property type="evidence" value="ECO:0007669"/>
    <property type="project" value="UniProtKB-SubCell"/>
</dbReference>
<comment type="PTM">
    <text evidence="12">Phosphorylated.</text>
</comment>
<reference evidence="16" key="1">
    <citation type="submission" date="2019-11" db="EMBL/GenBank/DDBJ databases">
        <title>Characterization of human papillomavirus type 66 isolates among Japanese women.</title>
        <authorList>
            <person name="Kukimoto I."/>
            <person name="Hirose Y."/>
        </authorList>
    </citation>
    <scope>NUCLEOTIDE SEQUENCE</scope>
    <source>
        <strain evidence="16">TK130</strain>
    </source>
</reference>
<comment type="similarity">
    <text evidence="12">Belongs to the papillomaviridae E2 protein family.</text>
</comment>
<dbReference type="InterPro" id="IPR036050">
    <property type="entry name" value="Regulatory_protein_E2_N"/>
</dbReference>
<dbReference type="SMR" id="A0A5S9M0F1"/>
<comment type="function">
    <text evidence="12">Plays a role in the initiation of viral DNA replication. A dimer of E2 interacts with a dimer of E1 in order to improve specificity of E1 DNA binding activity. Once the complex recognizes and binds DNA at specific sites, the E2 dimer is removed from DNA. E2 also regulates viral transcription through binding to the E2RE response element (5'-ACCNNNNNNGGT-3') present in multiple copies in the regulatory regions of the viral genome. Activates or represses transcription depending on E2RE's position with regards to proximal promoter elements including the TATA-box. Repression occurs by sterically hindering the assembly of the transcription initiation complex.</text>
</comment>
<comment type="PTM">
    <text evidence="12">Sumoylation plays a regulatory role in E2 transcriptional activity.</text>
</comment>
<dbReference type="GO" id="GO:0006275">
    <property type="term" value="P:regulation of DNA replication"/>
    <property type="evidence" value="ECO:0007669"/>
    <property type="project" value="UniProtKB-UniRule"/>
</dbReference>
<dbReference type="InterPro" id="IPR001866">
    <property type="entry name" value="PPV_E2_N"/>
</dbReference>
<dbReference type="InterPro" id="IPR035975">
    <property type="entry name" value="E2/EBNA1_C_sf"/>
</dbReference>
<protein>
    <recommendedName>
        <fullName evidence="12">Regulatory protein E2</fullName>
    </recommendedName>
</protein>
<evidence type="ECO:0000256" key="6">
    <source>
        <dbReference type="ARBA" id="ARBA00022562"/>
    </source>
</evidence>
<evidence type="ECO:0000256" key="3">
    <source>
        <dbReference type="ARBA" id="ARBA00022491"/>
    </source>
</evidence>
<evidence type="ECO:0000256" key="9">
    <source>
        <dbReference type="ARBA" id="ARBA00023125"/>
    </source>
</evidence>
<dbReference type="GO" id="GO:0006351">
    <property type="term" value="P:DNA-templated transcription"/>
    <property type="evidence" value="ECO:0007669"/>
    <property type="project" value="UniProtKB-UniRule"/>
</dbReference>
<dbReference type="InterPro" id="IPR000427">
    <property type="entry name" value="Papillomavirus_E2_C"/>
</dbReference>
<keyword evidence="7 12" id="KW-0235">DNA replication</keyword>
<gene>
    <name evidence="12 16" type="primary">E2</name>
</gene>
<keyword evidence="12" id="KW-1017">Isopeptide bond</keyword>
<dbReference type="Gene3D" id="2.170.200.10">
    <property type="entry name" value="Papillomavirus E2 early protein domain"/>
    <property type="match status" value="1"/>
</dbReference>
<evidence type="ECO:0000256" key="13">
    <source>
        <dbReference type="SAM" id="MobiDB-lite"/>
    </source>
</evidence>
<dbReference type="InterPro" id="IPR042503">
    <property type="entry name" value="Regulatory_protein_E2_N_1"/>
</dbReference>
<comment type="subunit">
    <text evidence="12">Binds DNA as homodimer. Interacts with protein E1; this interaction greatly increases E1 DNA-binding activity. Interacts with protein L1; this interaction enhances E2-dependent replication and transcription activation. Interacts with protein L2; this interaction inhibits E2 transcriptional activity but not DNA replication function E2. Interacts with protein E7; this interaction inhibits E7 oncogenic activity. Interacts with host TAF1; this interaction modulates E2-dependent transcriptional regulation. Interacts with host BRD4; this interaction mediates E2 transcriptional activation function. Additionally, the interaction with host BRD4 on mitotic chromosomes mediates tethering of the viral genome. Interacts with host TOPBP1; this interaction is required for optimal viral DNA replication.</text>
</comment>
<keyword evidence="6 12" id="KW-1048">Host nucleus</keyword>
<dbReference type="EMBL" id="LC511686">
    <property type="protein sequence ID" value="BBP49633.1"/>
    <property type="molecule type" value="Genomic_DNA"/>
</dbReference>
<comment type="similarity">
    <text evidence="2">Belongs to the papillomaviridae E8^E2C protein family.</text>
</comment>
<evidence type="ECO:0000313" key="16">
    <source>
        <dbReference type="EMBL" id="BBP49633.1"/>
    </source>
</evidence>
<dbReference type="SUPFAM" id="SSF54957">
    <property type="entry name" value="Viral DNA-binding domain"/>
    <property type="match status" value="1"/>
</dbReference>
<feature type="compositionally biased region" description="Basic and acidic residues" evidence="13">
    <location>
        <begin position="277"/>
        <end position="287"/>
    </location>
</feature>
<feature type="region of interest" description="Disordered" evidence="13">
    <location>
        <begin position="221"/>
        <end position="287"/>
    </location>
</feature>
<proteinExistence type="inferred from homology"/>
<feature type="compositionally biased region" description="Basic and acidic residues" evidence="13">
    <location>
        <begin position="245"/>
        <end position="264"/>
    </location>
</feature>
<keyword evidence="10 12" id="KW-0010">Activator</keyword>
<name>A0A5S9M0F1_HPV66</name>
<dbReference type="Gene3D" id="1.10.287.30">
    <property type="entry name" value="E2 (early) protein, N terminal domain, subdomain 1"/>
    <property type="match status" value="1"/>
</dbReference>
<feature type="compositionally biased region" description="Polar residues" evidence="13">
    <location>
        <begin position="265"/>
        <end position="276"/>
    </location>
</feature>
<sequence length="369" mass="42757">METLSQRLDACQNTILDCYEKDSKCIIDHINYWKAVRHEYVLYYKARENDINVLNHQMVPSLQVCKAKACSAIELQIALEAISNTIYKNEEWTLRDTCDELWRTEPKNCFKKEGQHIEVWFDGNKNNCMEYVVWKFIYYNGECGWCKVSSGVDYRGIYYMHDGHKTYYTDFEQEAKKYGCTNIWEVHMETESIYCPDSVSSTCRYNVPPVETVNEYNNHRTTTTASTSVGAQDAAVSHRPGKRPRASESEPDSSRESYAHRVTTDTDISNNANSRSARIDTHNHCGDKTTPVIHLKGEANRLKCCRYRFQKYKTLFTDVTTTYHWTSTDNKDSSIITILYKDETQRDTFLNVVKIPPSVQVILGQMSCP</sequence>
<evidence type="ECO:0000256" key="8">
    <source>
        <dbReference type="ARBA" id="ARBA00023015"/>
    </source>
</evidence>
<feature type="region of interest" description="Transactivation domain" evidence="12">
    <location>
        <begin position="1"/>
        <end position="200"/>
    </location>
</feature>
<keyword evidence="12" id="KW-0832">Ubl conjugation</keyword>
<evidence type="ECO:0000256" key="5">
    <source>
        <dbReference type="ARBA" id="ARBA00022553"/>
    </source>
</evidence>
<evidence type="ECO:0000256" key="7">
    <source>
        <dbReference type="ARBA" id="ARBA00022705"/>
    </source>
</evidence>
<feature type="domain" description="Papillomavirus E2 C-terminal" evidence="15">
    <location>
        <begin position="291"/>
        <end position="366"/>
    </location>
</feature>
<dbReference type="SUPFAM" id="SSF51332">
    <property type="entry name" value="E2 regulatory, transactivation domain"/>
    <property type="match status" value="1"/>
</dbReference>